<organism evidence="2">
    <name type="scientific">viral metagenome</name>
    <dbReference type="NCBI Taxonomy" id="1070528"/>
    <lineage>
        <taxon>unclassified sequences</taxon>
        <taxon>metagenomes</taxon>
        <taxon>organismal metagenomes</taxon>
    </lineage>
</organism>
<dbReference type="InterPro" id="IPR050180">
    <property type="entry name" value="RNR_Ribonuclease"/>
</dbReference>
<dbReference type="SMART" id="SM00955">
    <property type="entry name" value="RNB"/>
    <property type="match status" value="1"/>
</dbReference>
<dbReference type="EMBL" id="MN740443">
    <property type="protein sequence ID" value="QHU26653.1"/>
    <property type="molecule type" value="Genomic_DNA"/>
</dbReference>
<dbReference type="GO" id="GO:0003723">
    <property type="term" value="F:RNA binding"/>
    <property type="evidence" value="ECO:0007669"/>
    <property type="project" value="InterPro"/>
</dbReference>
<dbReference type="GO" id="GO:0006402">
    <property type="term" value="P:mRNA catabolic process"/>
    <property type="evidence" value="ECO:0007669"/>
    <property type="project" value="TreeGrafter"/>
</dbReference>
<reference evidence="2" key="1">
    <citation type="journal article" date="2020" name="Nature">
        <title>Giant virus diversity and host interactions through global metagenomics.</title>
        <authorList>
            <person name="Schulz F."/>
            <person name="Roux S."/>
            <person name="Paez-Espino D."/>
            <person name="Jungbluth S."/>
            <person name="Walsh D.A."/>
            <person name="Denef V.J."/>
            <person name="McMahon K.D."/>
            <person name="Konstantinidis K.T."/>
            <person name="Eloe-Fadrosh E.A."/>
            <person name="Kyrpides N.C."/>
            <person name="Woyke T."/>
        </authorList>
    </citation>
    <scope>NUCLEOTIDE SEQUENCE</scope>
    <source>
        <strain evidence="2">GVMAG-M-3300027759-42</strain>
    </source>
</reference>
<dbReference type="PANTHER" id="PTHR23355">
    <property type="entry name" value="RIBONUCLEASE"/>
    <property type="match status" value="1"/>
</dbReference>
<dbReference type="GO" id="GO:0000932">
    <property type="term" value="C:P-body"/>
    <property type="evidence" value="ECO:0007669"/>
    <property type="project" value="TreeGrafter"/>
</dbReference>
<evidence type="ECO:0000259" key="1">
    <source>
        <dbReference type="SMART" id="SM00955"/>
    </source>
</evidence>
<feature type="domain" description="RNB" evidence="1">
    <location>
        <begin position="205"/>
        <end position="471"/>
    </location>
</feature>
<dbReference type="SUPFAM" id="SSF50249">
    <property type="entry name" value="Nucleic acid-binding proteins"/>
    <property type="match status" value="1"/>
</dbReference>
<proteinExistence type="predicted"/>
<dbReference type="InterPro" id="IPR012340">
    <property type="entry name" value="NA-bd_OB-fold"/>
</dbReference>
<name>A0A6C0L7S2_9ZZZZ</name>
<accession>A0A6C0L7S2</accession>
<dbReference type="GO" id="GO:0000175">
    <property type="term" value="F:3'-5'-RNA exonuclease activity"/>
    <property type="evidence" value="ECO:0007669"/>
    <property type="project" value="TreeGrafter"/>
</dbReference>
<dbReference type="PANTHER" id="PTHR23355:SF9">
    <property type="entry name" value="DIS3-LIKE EXONUCLEASE 2"/>
    <property type="match status" value="1"/>
</dbReference>
<protein>
    <recommendedName>
        <fullName evidence="1">RNB domain-containing protein</fullName>
    </recommendedName>
</protein>
<sequence>MTSKKFKIYVRDRTYLDWTFAHNENNSDVNIEDYPLLKTIQPADQKIFSRDVFEITEVNGQQDIKKIHSYVRNCQAIAGILVLENNKTFGRTENKKRLLYKCIPDDTYLPAFLVPYEVKLGFSKVQKNKYIVFKFDNWTDKHPHGLISETIGDVDVLEHFYEYQLYSKSLHISITEFTNKTRSALNKKTHDEFVQQIFQNPNFIIEDRRHNYIFTIDPNNSLDYDDGFGIEQIGENYRISIYIANVFLWLEILGLWNSFSQRVSTIYLPDRRRPMLPTVLSDALCSLQEGQPRFALVMDIVVDKFGNIVPDIPIKYANSLICVKKNYVYEDPKMLNNDVAYRKLFDLSYLMDNAVKNSHDIVAHWMVQMNMFTGSYMSNNKMGIFRSAAYINSNLRVDSNGLNDETVRVIRSWNNTIGQYIPFMEDVSLEHELINTKNFKCDSKVYIHITSPIRRLVDLLNQIIILQHKGLIKSLSLDAQKFLEDWMQKLDYVNTSMRSIRKIQTECELLTRVFNHPELMEVEHEGIVFDRIVKNDGSVNYMIYLEKLKLLSRINTHCDIPNYTTCKCKMYLFEDEDKVNRKIRVQLI</sequence>
<dbReference type="InterPro" id="IPR001900">
    <property type="entry name" value="RNase_II/R"/>
</dbReference>
<evidence type="ECO:0000313" key="2">
    <source>
        <dbReference type="EMBL" id="QHU26653.1"/>
    </source>
</evidence>
<dbReference type="Pfam" id="PF00773">
    <property type="entry name" value="RNB"/>
    <property type="match status" value="1"/>
</dbReference>
<dbReference type="AlphaFoldDB" id="A0A6C0L7S2"/>